<dbReference type="RefSeq" id="WP_209558638.1">
    <property type="nucleotide sequence ID" value="NZ_JAEDXU010000010.1"/>
</dbReference>
<sequence length="232" mass="26730">MYQIGFVSNNGLPDNQHIEALKSDESFRLLEMSLKKEVEEVREMDALIIQSDSEGEVGKVCELLIKIRKETSAMIWIFSDELPKTTRIILLQLGADGIVNSQVDPEEYQLMLKNSLRHGAMQNMSQSLTEAVEGPKDFKLVPSNLSVVVDGDREVGLTKLEFKTIELLYRKKSEAIPYQAIYRQVWNNKEESENLKFRVANLIFHLRRKIEKDPLKPEYIKTVRSRGYVLNV</sequence>
<dbReference type="InterPro" id="IPR016032">
    <property type="entry name" value="Sig_transdc_resp-reg_C-effctor"/>
</dbReference>
<dbReference type="Pfam" id="PF00486">
    <property type="entry name" value="Trans_reg_C"/>
    <property type="match status" value="1"/>
</dbReference>
<evidence type="ECO:0000256" key="1">
    <source>
        <dbReference type="ARBA" id="ARBA00023015"/>
    </source>
</evidence>
<gene>
    <name evidence="6" type="ORF">I6N96_16335</name>
</gene>
<keyword evidence="2 4" id="KW-0238">DNA-binding</keyword>
<evidence type="ECO:0000313" key="7">
    <source>
        <dbReference type="Proteomes" id="UP000673375"/>
    </source>
</evidence>
<feature type="DNA-binding region" description="OmpR/PhoB-type" evidence="4">
    <location>
        <begin position="130"/>
        <end position="232"/>
    </location>
</feature>
<dbReference type="PROSITE" id="PS51755">
    <property type="entry name" value="OMPR_PHOB"/>
    <property type="match status" value="1"/>
</dbReference>
<dbReference type="Gene3D" id="1.10.10.10">
    <property type="entry name" value="Winged helix-like DNA-binding domain superfamily/Winged helix DNA-binding domain"/>
    <property type="match status" value="1"/>
</dbReference>
<protein>
    <submittedName>
        <fullName evidence="6">Response regulator transcription factor</fullName>
    </submittedName>
</protein>
<keyword evidence="3" id="KW-0804">Transcription</keyword>
<keyword evidence="1" id="KW-0805">Transcription regulation</keyword>
<evidence type="ECO:0000256" key="4">
    <source>
        <dbReference type="PROSITE-ProRule" id="PRU01091"/>
    </source>
</evidence>
<evidence type="ECO:0000256" key="2">
    <source>
        <dbReference type="ARBA" id="ARBA00023125"/>
    </source>
</evidence>
<reference evidence="6 7" key="1">
    <citation type="submission" date="2020-12" db="EMBL/GenBank/DDBJ databases">
        <title>Vagococcus allomyrinae sp. nov. and Enterococcus lavae sp. nov., isolated from the larvae of Allomyrina dichotoma.</title>
        <authorList>
            <person name="Lee S.D."/>
        </authorList>
    </citation>
    <scope>NUCLEOTIDE SEQUENCE [LARGE SCALE GENOMIC DNA]</scope>
    <source>
        <strain evidence="6 7">BWM-S5</strain>
    </source>
</reference>
<proteinExistence type="predicted"/>
<comment type="caution">
    <text evidence="6">The sequence shown here is derived from an EMBL/GenBank/DDBJ whole genome shotgun (WGS) entry which is preliminary data.</text>
</comment>
<accession>A0ABS4CP80</accession>
<dbReference type="InterPro" id="IPR036388">
    <property type="entry name" value="WH-like_DNA-bd_sf"/>
</dbReference>
<dbReference type="EMBL" id="JAEDXU010000010">
    <property type="protein sequence ID" value="MBP1047860.1"/>
    <property type="molecule type" value="Genomic_DNA"/>
</dbReference>
<dbReference type="Proteomes" id="UP000673375">
    <property type="component" value="Unassembled WGS sequence"/>
</dbReference>
<evidence type="ECO:0000256" key="3">
    <source>
        <dbReference type="ARBA" id="ARBA00023163"/>
    </source>
</evidence>
<evidence type="ECO:0000313" key="6">
    <source>
        <dbReference type="EMBL" id="MBP1047860.1"/>
    </source>
</evidence>
<dbReference type="SUPFAM" id="SSF46894">
    <property type="entry name" value="C-terminal effector domain of the bipartite response regulators"/>
    <property type="match status" value="1"/>
</dbReference>
<feature type="domain" description="OmpR/PhoB-type" evidence="5">
    <location>
        <begin position="130"/>
        <end position="232"/>
    </location>
</feature>
<dbReference type="CDD" id="cd00383">
    <property type="entry name" value="trans_reg_C"/>
    <property type="match status" value="1"/>
</dbReference>
<dbReference type="InterPro" id="IPR001867">
    <property type="entry name" value="OmpR/PhoB-type_DNA-bd"/>
</dbReference>
<keyword evidence="7" id="KW-1185">Reference proteome</keyword>
<name>A0ABS4CP80_9ENTE</name>
<organism evidence="6 7">
    <name type="scientific">Enterococcus larvae</name>
    <dbReference type="NCBI Taxonomy" id="2794352"/>
    <lineage>
        <taxon>Bacteria</taxon>
        <taxon>Bacillati</taxon>
        <taxon>Bacillota</taxon>
        <taxon>Bacilli</taxon>
        <taxon>Lactobacillales</taxon>
        <taxon>Enterococcaceae</taxon>
        <taxon>Enterococcus</taxon>
    </lineage>
</organism>
<evidence type="ECO:0000259" key="5">
    <source>
        <dbReference type="PROSITE" id="PS51755"/>
    </source>
</evidence>
<dbReference type="SMART" id="SM00862">
    <property type="entry name" value="Trans_reg_C"/>
    <property type="match status" value="1"/>
</dbReference>